<proteinExistence type="predicted"/>
<comment type="caution">
    <text evidence="1">The sequence shown here is derived from an EMBL/GenBank/DDBJ whole genome shotgun (WGS) entry which is preliminary data.</text>
</comment>
<protein>
    <submittedName>
        <fullName evidence="1">Uncharacterized protein</fullName>
    </submittedName>
</protein>
<name>A0ACC2GCM5_DALPE</name>
<organism evidence="1 2">
    <name type="scientific">Dallia pectoralis</name>
    <name type="common">Alaska blackfish</name>
    <dbReference type="NCBI Taxonomy" id="75939"/>
    <lineage>
        <taxon>Eukaryota</taxon>
        <taxon>Metazoa</taxon>
        <taxon>Chordata</taxon>
        <taxon>Craniata</taxon>
        <taxon>Vertebrata</taxon>
        <taxon>Euteleostomi</taxon>
        <taxon>Actinopterygii</taxon>
        <taxon>Neopterygii</taxon>
        <taxon>Teleostei</taxon>
        <taxon>Protacanthopterygii</taxon>
        <taxon>Esociformes</taxon>
        <taxon>Umbridae</taxon>
        <taxon>Dallia</taxon>
    </lineage>
</organism>
<keyword evidence="2" id="KW-1185">Reference proteome</keyword>
<gene>
    <name evidence="1" type="ORF">DPEC_G00192260</name>
</gene>
<dbReference type="Proteomes" id="UP001157502">
    <property type="component" value="Chromosome 15"/>
</dbReference>
<evidence type="ECO:0000313" key="2">
    <source>
        <dbReference type="Proteomes" id="UP001157502"/>
    </source>
</evidence>
<evidence type="ECO:0000313" key="1">
    <source>
        <dbReference type="EMBL" id="KAJ8001238.1"/>
    </source>
</evidence>
<reference evidence="1" key="1">
    <citation type="submission" date="2021-05" db="EMBL/GenBank/DDBJ databases">
        <authorList>
            <person name="Pan Q."/>
            <person name="Jouanno E."/>
            <person name="Zahm M."/>
            <person name="Klopp C."/>
            <person name="Cabau C."/>
            <person name="Louis A."/>
            <person name="Berthelot C."/>
            <person name="Parey E."/>
            <person name="Roest Crollius H."/>
            <person name="Montfort J."/>
            <person name="Robinson-Rechavi M."/>
            <person name="Bouchez O."/>
            <person name="Lampietro C."/>
            <person name="Lopez Roques C."/>
            <person name="Donnadieu C."/>
            <person name="Postlethwait J."/>
            <person name="Bobe J."/>
            <person name="Dillon D."/>
            <person name="Chandos A."/>
            <person name="von Hippel F."/>
            <person name="Guiguen Y."/>
        </authorList>
    </citation>
    <scope>NUCLEOTIDE SEQUENCE</scope>
    <source>
        <strain evidence="1">YG-Jan2019</strain>
    </source>
</reference>
<sequence>MICHNIRVIVSQQIVLQDTPPDMYSPKELEGEVDHSFFDSDGDVEDSGTYKEQNGEIRSKISYLAIKEPFIKPDAPQSKNISGSDRSNAGTKDSPLDLIPQPHPEEESQGVWVGDKRSRSSSISSTKSEDGSGAEVSSIHSKISSDIQAVSSAEEQEENTDDEEDGYHQSQDESEEEPGRLPGPRLMPGAKGAPHSPPKKPVRKPHHRSLSPSSSSSGSETDDSYSSGESCSSESSLSVDKVQPRSPDAKPRLPNTQTFTSCSPKRRPHRQGLAAASEVLHSTAAAMEEEEDTVTDVTPLSTPDGSPVQSLDLGFGSDSMVLEAECQGTRGGGVRQYQYQGSRGGGVTGGLSCQPAEEERSSCDPDLDIALLSHLGSDLAIQCPSRGRNRKNYSFNNAEVRHIDRENQRLLRQLSFRSRPRSTGATSTTSSSVRRSTGRGACPPPARLYHSALNRQREQQRIEKENLAFLRRLESARPTRGMKRAEQLADYQRQAGYLGTTTPFSATDRSASKMELNSTRMSPGISPRPGSTNRHQSAGSVNSSSLLPRPVREEGPRS</sequence>
<dbReference type="EMBL" id="CM055742">
    <property type="protein sequence ID" value="KAJ8001238.1"/>
    <property type="molecule type" value="Genomic_DNA"/>
</dbReference>
<accession>A0ACC2GCM5</accession>